<reference evidence="7 8" key="1">
    <citation type="journal article" date="2012" name="J. Bacteriol.">
        <title>Complete Genome Sequence of Mycobacterium vaccae Type Strain ATCC 25954.</title>
        <authorList>
            <person name="Ho Y.S."/>
            <person name="Adroub S.A."/>
            <person name="Abadi M."/>
            <person name="Al Alwan B."/>
            <person name="Alkhateeb R."/>
            <person name="Gao G."/>
            <person name="Ragab A."/>
            <person name="Ali S."/>
            <person name="van Soolingen D."/>
            <person name="Bitter W."/>
            <person name="Pain A."/>
            <person name="Abdallah A.M."/>
        </authorList>
    </citation>
    <scope>NUCLEOTIDE SEQUENCE [LARGE SCALE GENOMIC DNA]</scope>
    <source>
        <strain evidence="7 8">ATCC 25954</strain>
    </source>
</reference>
<dbReference type="HOGENOM" id="CLU_077127_0_0_11"/>
<dbReference type="Gene3D" id="3.90.550.10">
    <property type="entry name" value="Spore Coat Polysaccharide Biosynthesis Protein SpsA, Chain A"/>
    <property type="match status" value="1"/>
</dbReference>
<dbReference type="SUPFAM" id="SSF53448">
    <property type="entry name" value="Nucleotide-diphospho-sugar transferases"/>
    <property type="match status" value="1"/>
</dbReference>
<evidence type="ECO:0000256" key="1">
    <source>
        <dbReference type="ARBA" id="ARBA00004776"/>
    </source>
</evidence>
<evidence type="ECO:0000256" key="5">
    <source>
        <dbReference type="ARBA" id="ARBA00023316"/>
    </source>
</evidence>
<gene>
    <name evidence="7" type="ORF">MVAC_28783</name>
</gene>
<dbReference type="InterPro" id="IPR027791">
    <property type="entry name" value="Galactosyl_T_C"/>
</dbReference>
<evidence type="ECO:0000256" key="3">
    <source>
        <dbReference type="ARBA" id="ARBA00022676"/>
    </source>
</evidence>
<dbReference type="eggNOG" id="COG1216">
    <property type="taxonomic scope" value="Bacteria"/>
</dbReference>
<dbReference type="AlphaFoldDB" id="K0V0G6"/>
<keyword evidence="8" id="KW-1185">Reference proteome</keyword>
<accession>K0V0G6</accession>
<proteinExistence type="inferred from homology"/>
<name>K0V0G6_MYCVA</name>
<evidence type="ECO:0000313" key="7">
    <source>
        <dbReference type="EMBL" id="EJZ04459.1"/>
    </source>
</evidence>
<comment type="similarity">
    <text evidence="2">Belongs to the glycosyltransferase 2 family.</text>
</comment>
<evidence type="ECO:0000259" key="6">
    <source>
        <dbReference type="Pfam" id="PF02709"/>
    </source>
</evidence>
<dbReference type="InterPro" id="IPR029044">
    <property type="entry name" value="Nucleotide-diphossugar_trans"/>
</dbReference>
<evidence type="ECO:0000256" key="2">
    <source>
        <dbReference type="ARBA" id="ARBA00006739"/>
    </source>
</evidence>
<comment type="pathway">
    <text evidence="1">Cell wall biogenesis; cell wall polysaccharide biosynthesis.</text>
</comment>
<dbReference type="RefSeq" id="WP_003931486.1">
    <property type="nucleotide sequence ID" value="NZ_JH814693.1"/>
</dbReference>
<keyword evidence="4" id="KW-0808">Transferase</keyword>
<comment type="caution">
    <text evidence="7">The sequence shown here is derived from an EMBL/GenBank/DDBJ whole genome shotgun (WGS) entry which is preliminary data.</text>
</comment>
<dbReference type="PATRIC" id="fig|1194972.3.peg.5704"/>
<dbReference type="PANTHER" id="PTHR43179:SF12">
    <property type="entry name" value="GALACTOFURANOSYLTRANSFERASE GLFT2"/>
    <property type="match status" value="1"/>
</dbReference>
<dbReference type="GO" id="GO:0071555">
    <property type="term" value="P:cell wall organization"/>
    <property type="evidence" value="ECO:0007669"/>
    <property type="project" value="UniProtKB-KW"/>
</dbReference>
<organism evidence="7 8">
    <name type="scientific">Mycolicibacterium vaccae ATCC 25954</name>
    <dbReference type="NCBI Taxonomy" id="1194972"/>
    <lineage>
        <taxon>Bacteria</taxon>
        <taxon>Bacillati</taxon>
        <taxon>Actinomycetota</taxon>
        <taxon>Actinomycetes</taxon>
        <taxon>Mycobacteriales</taxon>
        <taxon>Mycobacteriaceae</taxon>
        <taxon>Mycolicibacterium</taxon>
    </lineage>
</organism>
<keyword evidence="3" id="KW-0328">Glycosyltransferase</keyword>
<dbReference type="PANTHER" id="PTHR43179">
    <property type="entry name" value="RHAMNOSYLTRANSFERASE WBBL"/>
    <property type="match status" value="1"/>
</dbReference>
<feature type="domain" description="Galactosyltransferase C-terminal" evidence="6">
    <location>
        <begin position="160"/>
        <end position="198"/>
    </location>
</feature>
<dbReference type="Pfam" id="PF02709">
    <property type="entry name" value="Glyco_transf_7C"/>
    <property type="match status" value="1"/>
</dbReference>
<keyword evidence="5" id="KW-0961">Cell wall biogenesis/degradation</keyword>
<dbReference type="EMBL" id="ALQA01000117">
    <property type="protein sequence ID" value="EJZ04459.1"/>
    <property type="molecule type" value="Genomic_DNA"/>
</dbReference>
<evidence type="ECO:0000313" key="8">
    <source>
        <dbReference type="Proteomes" id="UP000006072"/>
    </source>
</evidence>
<sequence>MNTAVITIAHGRHRHLRNQIRGLRAGARAYGAHVVVALGDPAVAAVPASEGHTATVVEFPAVEPLPLAAARNAGARTALDHGAELLIFLDVDCIPSPGLIERYRSAASRRRHQDALLCGPVTYLPPAGPSGYDLATLNRHVRPHPARPSPPDGTVLATTEYALFWSLSFAVRRATWDRIGGFCEEYEGYGGEDTDFARCAQALDVPMRWVGGAHAFHQHHPVEDPPVRHLVDIVRNAHVYHRRWDSWPMGGWLDAFQERGLITRDRDGTPNLTATARRPVTW</sequence>
<evidence type="ECO:0000256" key="4">
    <source>
        <dbReference type="ARBA" id="ARBA00022679"/>
    </source>
</evidence>
<dbReference type="Proteomes" id="UP000006072">
    <property type="component" value="Unassembled WGS sequence"/>
</dbReference>
<protein>
    <recommendedName>
        <fullName evidence="6">Galactosyltransferase C-terminal domain-containing protein</fullName>
    </recommendedName>
</protein>
<dbReference type="GO" id="GO:0016757">
    <property type="term" value="F:glycosyltransferase activity"/>
    <property type="evidence" value="ECO:0007669"/>
    <property type="project" value="UniProtKB-KW"/>
</dbReference>